<evidence type="ECO:0000313" key="3">
    <source>
        <dbReference type="WBParaSite" id="EVEC_0001029101-mRNA-1"/>
    </source>
</evidence>
<reference evidence="1 2" key="2">
    <citation type="submission" date="2018-10" db="EMBL/GenBank/DDBJ databases">
        <authorList>
            <consortium name="Pathogen Informatics"/>
        </authorList>
    </citation>
    <scope>NUCLEOTIDE SEQUENCE [LARGE SCALE GENOMIC DNA]</scope>
</reference>
<protein>
    <submittedName>
        <fullName evidence="3">Peptidase A1 domain-containing protein</fullName>
    </submittedName>
</protein>
<sequence>MNCMGSVQLGFSGTLTRVKNFASFDVAAVGRPIFSAEPYVKNKMVKANQFFFDAVTSVGFFRSGPCRGV</sequence>
<reference evidence="3" key="1">
    <citation type="submission" date="2017-02" db="UniProtKB">
        <authorList>
            <consortium name="WormBaseParasite"/>
        </authorList>
    </citation>
    <scope>IDENTIFICATION</scope>
</reference>
<dbReference type="AlphaFoldDB" id="A0A0N4VHJ0"/>
<evidence type="ECO:0000313" key="1">
    <source>
        <dbReference type="EMBL" id="VDD94885.1"/>
    </source>
</evidence>
<proteinExistence type="predicted"/>
<accession>A0A0N4VHJ0</accession>
<organism evidence="3">
    <name type="scientific">Enterobius vermicularis</name>
    <name type="common">Human pinworm</name>
    <dbReference type="NCBI Taxonomy" id="51028"/>
    <lineage>
        <taxon>Eukaryota</taxon>
        <taxon>Metazoa</taxon>
        <taxon>Ecdysozoa</taxon>
        <taxon>Nematoda</taxon>
        <taxon>Chromadorea</taxon>
        <taxon>Rhabditida</taxon>
        <taxon>Spirurina</taxon>
        <taxon>Oxyuridomorpha</taxon>
        <taxon>Oxyuroidea</taxon>
        <taxon>Oxyuridae</taxon>
        <taxon>Enterobius</taxon>
    </lineage>
</organism>
<dbReference type="EMBL" id="UXUI01010188">
    <property type="protein sequence ID" value="VDD94885.1"/>
    <property type="molecule type" value="Genomic_DNA"/>
</dbReference>
<dbReference type="WBParaSite" id="EVEC_0001029101-mRNA-1">
    <property type="protein sequence ID" value="EVEC_0001029101-mRNA-1"/>
    <property type="gene ID" value="EVEC_0001029101"/>
</dbReference>
<keyword evidence="2" id="KW-1185">Reference proteome</keyword>
<gene>
    <name evidence="1" type="ORF">EVEC_LOCUS9636</name>
</gene>
<dbReference type="Proteomes" id="UP000274131">
    <property type="component" value="Unassembled WGS sequence"/>
</dbReference>
<evidence type="ECO:0000313" key="2">
    <source>
        <dbReference type="Proteomes" id="UP000274131"/>
    </source>
</evidence>
<name>A0A0N4VHJ0_ENTVE</name>